<dbReference type="PANTHER" id="PTHR43530:SF1">
    <property type="entry name" value="QUEUINE TRNA-RIBOSYLTRANSFERASE CATALYTIC SUBUNIT 1"/>
    <property type="match status" value="1"/>
</dbReference>
<feature type="region of interest" description="Disordered" evidence="2">
    <location>
        <begin position="496"/>
        <end position="521"/>
    </location>
</feature>
<keyword evidence="1" id="KW-0862">Zinc</keyword>
<dbReference type="SUPFAM" id="SSF51713">
    <property type="entry name" value="tRNA-guanine transglycosylase"/>
    <property type="match status" value="1"/>
</dbReference>
<feature type="transmembrane region" description="Helical" evidence="3">
    <location>
        <begin position="213"/>
        <end position="233"/>
    </location>
</feature>
<feature type="transmembrane region" description="Helical" evidence="3">
    <location>
        <begin position="254"/>
        <end position="273"/>
    </location>
</feature>
<name>A0A843VZH0_COLES</name>
<dbReference type="NCBIfam" id="TIGR00449">
    <property type="entry name" value="tgt_general"/>
    <property type="match status" value="1"/>
</dbReference>
<comment type="caution">
    <text evidence="5">The sequence shown here is derived from an EMBL/GenBank/DDBJ whole genome shotgun (WGS) entry which is preliminary data.</text>
</comment>
<evidence type="ECO:0000256" key="1">
    <source>
        <dbReference type="ARBA" id="ARBA00022833"/>
    </source>
</evidence>
<dbReference type="GO" id="GO:0008479">
    <property type="term" value="F:tRNA-guanosine(34) queuine transglycosylase activity"/>
    <property type="evidence" value="ECO:0007669"/>
    <property type="project" value="TreeGrafter"/>
</dbReference>
<dbReference type="Pfam" id="PF01702">
    <property type="entry name" value="TGT"/>
    <property type="match status" value="1"/>
</dbReference>
<keyword evidence="6" id="KW-1185">Reference proteome</keyword>
<feature type="transmembrane region" description="Helical" evidence="3">
    <location>
        <begin position="167"/>
        <end position="193"/>
    </location>
</feature>
<keyword evidence="3" id="KW-1133">Transmembrane helix</keyword>
<evidence type="ECO:0000256" key="3">
    <source>
        <dbReference type="SAM" id="Phobius"/>
    </source>
</evidence>
<evidence type="ECO:0000313" key="5">
    <source>
        <dbReference type="EMBL" id="MQM00467.1"/>
    </source>
</evidence>
<dbReference type="GO" id="GO:0006400">
    <property type="term" value="P:tRNA modification"/>
    <property type="evidence" value="ECO:0007669"/>
    <property type="project" value="InterPro"/>
</dbReference>
<dbReference type="Proteomes" id="UP000652761">
    <property type="component" value="Unassembled WGS sequence"/>
</dbReference>
<dbReference type="InterPro" id="IPR036511">
    <property type="entry name" value="TGT-like_sf"/>
</dbReference>
<feature type="compositionally biased region" description="Basic residues" evidence="2">
    <location>
        <begin position="500"/>
        <end position="511"/>
    </location>
</feature>
<dbReference type="EMBL" id="NMUH01002518">
    <property type="protein sequence ID" value="MQM00467.1"/>
    <property type="molecule type" value="Genomic_DNA"/>
</dbReference>
<evidence type="ECO:0000313" key="6">
    <source>
        <dbReference type="Proteomes" id="UP000652761"/>
    </source>
</evidence>
<evidence type="ECO:0000259" key="4">
    <source>
        <dbReference type="Pfam" id="PF01702"/>
    </source>
</evidence>
<gene>
    <name evidence="5" type="ORF">Taro_033202</name>
</gene>
<keyword evidence="3" id="KW-0812">Transmembrane</keyword>
<protein>
    <recommendedName>
        <fullName evidence="4">tRNA-guanine(15) transglycosylase-like domain-containing protein</fullName>
    </recommendedName>
</protein>
<dbReference type="Gene3D" id="3.20.20.105">
    <property type="entry name" value="Queuine tRNA-ribosyltransferase-like"/>
    <property type="match status" value="1"/>
</dbReference>
<dbReference type="PANTHER" id="PTHR43530">
    <property type="entry name" value="QUEUINE TRNA-RIBOSYLTRANSFERASE CATALYTIC SUBUNIT 1"/>
    <property type="match status" value="1"/>
</dbReference>
<proteinExistence type="predicted"/>
<sequence>MGTGGNSYAIGGLSGGEDKDSFWRVVAQCTASLPEDKPRYGVGYPLDIVVCSALGADMYDCVYPTRTARFGTALVPEGVLKLKHNSMANDERPIDPTCTCMVCKTYTRAYIHCLVTKDAMGSQLLSYHNLAYMMRLSRNLHLSIVEGRFPEFVQEFLRAQKDHCVGALLGLFTTAGALLWILTTGGAILEFTITAGNPVPTASLLSCSKRNSLPVLHISLFFFSLLVRLFVGFRKGGDDLIIKVFHYISRLQKVSHIMNIILCSLQITLPLLGSPTAGGRRRDEGGEGAATLLTSLSSSRRRCGLHLLRPPPLPGSPTARGGRRGKGGEDAVASPCCSRSRPLLLPPSPLPGLAAADPCCRYLCPCCRRRRRLAAPLPPLLSVAWVAVEQEGGRAPPLPLFCHNSAMAATAYTPGVLFGPLVVQDHIRNDYLTTPTRFGDFPPVVESPYFLGVIPAALPTAAKAHKAKQTKEEPQAQEANLIQMFATYAINFVNTPTTGKNKRRKSSKKPTTRGISGSGKTVRVGDLQIRLDGSETLMIPERH</sequence>
<dbReference type="InterPro" id="IPR002616">
    <property type="entry name" value="tRNA_ribo_trans-like"/>
</dbReference>
<accession>A0A843VZH0</accession>
<feature type="domain" description="tRNA-guanine(15) transglycosylase-like" evidence="4">
    <location>
        <begin position="7"/>
        <end position="160"/>
    </location>
</feature>
<organism evidence="5 6">
    <name type="scientific">Colocasia esculenta</name>
    <name type="common">Wild taro</name>
    <name type="synonym">Arum esculentum</name>
    <dbReference type="NCBI Taxonomy" id="4460"/>
    <lineage>
        <taxon>Eukaryota</taxon>
        <taxon>Viridiplantae</taxon>
        <taxon>Streptophyta</taxon>
        <taxon>Embryophyta</taxon>
        <taxon>Tracheophyta</taxon>
        <taxon>Spermatophyta</taxon>
        <taxon>Magnoliopsida</taxon>
        <taxon>Liliopsida</taxon>
        <taxon>Araceae</taxon>
        <taxon>Aroideae</taxon>
        <taxon>Colocasieae</taxon>
        <taxon>Colocasia</taxon>
    </lineage>
</organism>
<dbReference type="OrthoDB" id="10249838at2759"/>
<reference evidence="5" key="1">
    <citation type="submission" date="2017-07" db="EMBL/GenBank/DDBJ databases">
        <title>Taro Niue Genome Assembly and Annotation.</title>
        <authorList>
            <person name="Atibalentja N."/>
            <person name="Keating K."/>
            <person name="Fields C.J."/>
        </authorList>
    </citation>
    <scope>NUCLEOTIDE SEQUENCE</scope>
    <source>
        <strain evidence="5">Niue_2</strain>
        <tissue evidence="5">Leaf</tissue>
    </source>
</reference>
<dbReference type="AlphaFoldDB" id="A0A843VZH0"/>
<keyword evidence="3" id="KW-0472">Membrane</keyword>
<dbReference type="GO" id="GO:0005829">
    <property type="term" value="C:cytosol"/>
    <property type="evidence" value="ECO:0007669"/>
    <property type="project" value="TreeGrafter"/>
</dbReference>
<evidence type="ECO:0000256" key="2">
    <source>
        <dbReference type="SAM" id="MobiDB-lite"/>
    </source>
</evidence>